<sequence>MEKWLIEVKEALSEALKAISSGDIPKENMYQLASLFYAKRNHMNNDSLFEAMNHEIDEQVKSDWSFDPNSKLHYKFHFVSSYLICFVIAGKIDEFTYDQIMDFVNQKLDLFEE</sequence>
<reference evidence="1" key="4">
    <citation type="submission" date="2023-01" db="EMBL/GenBank/DDBJ databases">
        <title>Draft genome sequence of Aliivibrio sifiae strain NBRC 105001.</title>
        <authorList>
            <person name="Sun Q."/>
            <person name="Mori K."/>
        </authorList>
    </citation>
    <scope>NUCLEOTIDE SEQUENCE</scope>
    <source>
        <strain evidence="1">NBRC 105001</strain>
    </source>
</reference>
<keyword evidence="4" id="KW-1185">Reference proteome</keyword>
<reference evidence="2 3" key="2">
    <citation type="submission" date="2016-12" db="EMBL/GenBank/DDBJ databases">
        <title>Diversity of luminous bacteria.</title>
        <authorList>
            <person name="Yoshizawa S."/>
            <person name="Kogure K."/>
        </authorList>
    </citation>
    <scope>NUCLEOTIDE SEQUENCE [LARGE SCALE GENOMIC DNA]</scope>
    <source>
        <strain evidence="2 3">NBRC 105001</strain>
    </source>
</reference>
<organism evidence="2 3">
    <name type="scientific">Aliivibrio sifiae</name>
    <dbReference type="NCBI Taxonomy" id="566293"/>
    <lineage>
        <taxon>Bacteria</taxon>
        <taxon>Pseudomonadati</taxon>
        <taxon>Pseudomonadota</taxon>
        <taxon>Gammaproteobacteria</taxon>
        <taxon>Vibrionales</taxon>
        <taxon>Vibrionaceae</taxon>
        <taxon>Aliivibrio</taxon>
    </lineage>
</organism>
<dbReference type="Proteomes" id="UP000239273">
    <property type="component" value="Unassembled WGS sequence"/>
</dbReference>
<evidence type="ECO:0000313" key="2">
    <source>
        <dbReference type="EMBL" id="PQJ87464.1"/>
    </source>
</evidence>
<reference evidence="4" key="3">
    <citation type="journal article" date="2019" name="Int. J. Syst. Evol. Microbiol.">
        <title>The Global Catalogue of Microorganisms (GCM) 10K type strain sequencing project: providing services to taxonomists for standard genome sequencing and annotation.</title>
        <authorList>
            <consortium name="The Broad Institute Genomics Platform"/>
            <consortium name="The Broad Institute Genome Sequencing Center for Infectious Disease"/>
            <person name="Wu L."/>
            <person name="Ma J."/>
        </authorList>
    </citation>
    <scope>NUCLEOTIDE SEQUENCE [LARGE SCALE GENOMIC DNA]</scope>
    <source>
        <strain evidence="4">NBRC 105001</strain>
    </source>
</reference>
<dbReference type="AlphaFoldDB" id="A0A2S7X7X6"/>
<comment type="caution">
    <text evidence="2">The sequence shown here is derived from an EMBL/GenBank/DDBJ whole genome shotgun (WGS) entry which is preliminary data.</text>
</comment>
<gene>
    <name evidence="2" type="ORF">BTO23_15255</name>
    <name evidence="1" type="ORF">GCM10007855_40540</name>
</gene>
<evidence type="ECO:0000313" key="4">
    <source>
        <dbReference type="Proteomes" id="UP001156660"/>
    </source>
</evidence>
<accession>A0A2S7X7X6</accession>
<evidence type="ECO:0000313" key="1">
    <source>
        <dbReference type="EMBL" id="GLR77179.1"/>
    </source>
</evidence>
<dbReference type="EMBL" id="MSCP01000002">
    <property type="protein sequence ID" value="PQJ87464.1"/>
    <property type="molecule type" value="Genomic_DNA"/>
</dbReference>
<name>A0A2S7X7X6_9GAMM</name>
<protein>
    <submittedName>
        <fullName evidence="2">Uncharacterized protein</fullName>
    </submittedName>
</protein>
<proteinExistence type="predicted"/>
<evidence type="ECO:0000313" key="3">
    <source>
        <dbReference type="Proteomes" id="UP000239273"/>
    </source>
</evidence>
<reference evidence="1" key="1">
    <citation type="journal article" date="2014" name="Int. J. Syst. Evol. Microbiol.">
        <title>Complete genome of a new Firmicutes species belonging to the dominant human colonic microbiota ('Ruminococcus bicirculans') reveals two chromosomes and a selective capacity to utilize plant glucans.</title>
        <authorList>
            <consortium name="NISC Comparative Sequencing Program"/>
            <person name="Wegmann U."/>
            <person name="Louis P."/>
            <person name="Goesmann A."/>
            <person name="Henrissat B."/>
            <person name="Duncan S.H."/>
            <person name="Flint H.J."/>
        </authorList>
    </citation>
    <scope>NUCLEOTIDE SEQUENCE</scope>
    <source>
        <strain evidence="1">NBRC 105001</strain>
    </source>
</reference>
<dbReference type="Proteomes" id="UP001156660">
    <property type="component" value="Unassembled WGS sequence"/>
</dbReference>
<dbReference type="OrthoDB" id="5891907at2"/>
<dbReference type="RefSeq" id="WP_105063939.1">
    <property type="nucleotide sequence ID" value="NZ_BSOU01000025.1"/>
</dbReference>
<dbReference type="EMBL" id="BSOU01000025">
    <property type="protein sequence ID" value="GLR77179.1"/>
    <property type="molecule type" value="Genomic_DNA"/>
</dbReference>